<accession>A0ABQ5W4N1</accession>
<dbReference type="InterPro" id="IPR022388">
    <property type="entry name" value="CHP03808"/>
</dbReference>
<dbReference type="InterPro" id="IPR007742">
    <property type="entry name" value="NosD_dom"/>
</dbReference>
<comment type="caution">
    <text evidence="4">The sequence shown here is derived from an EMBL/GenBank/DDBJ whole genome shotgun (WGS) entry which is preliminary data.</text>
</comment>
<evidence type="ECO:0000313" key="4">
    <source>
        <dbReference type="EMBL" id="GLQ55014.1"/>
    </source>
</evidence>
<keyword evidence="5" id="KW-1185">Reference proteome</keyword>
<keyword evidence="1" id="KW-0732">Signal</keyword>
<evidence type="ECO:0000313" key="5">
    <source>
        <dbReference type="Proteomes" id="UP001156691"/>
    </source>
</evidence>
<dbReference type="Gene3D" id="2.160.20.10">
    <property type="entry name" value="Single-stranded right-handed beta-helix, Pectin lyase-like"/>
    <property type="match status" value="1"/>
</dbReference>
<dbReference type="RefSeq" id="WP_284340455.1">
    <property type="nucleotide sequence ID" value="NZ_BSNS01000011.1"/>
</dbReference>
<dbReference type="EMBL" id="BSNS01000011">
    <property type="protein sequence ID" value="GLQ55014.1"/>
    <property type="molecule type" value="Genomic_DNA"/>
</dbReference>
<dbReference type="InterPro" id="IPR006311">
    <property type="entry name" value="TAT_signal"/>
</dbReference>
<evidence type="ECO:0000259" key="2">
    <source>
        <dbReference type="Pfam" id="PF05048"/>
    </source>
</evidence>
<feature type="domain" description="Right handed beta helix" evidence="3">
    <location>
        <begin position="141"/>
        <end position="232"/>
    </location>
</feature>
<name>A0ABQ5W4N1_9HYPH</name>
<feature type="domain" description="Periplasmic copper-binding protein NosD beta helix" evidence="2">
    <location>
        <begin position="238"/>
        <end position="395"/>
    </location>
</feature>
<dbReference type="InterPro" id="IPR006626">
    <property type="entry name" value="PbH1"/>
</dbReference>
<feature type="signal peptide" evidence="1">
    <location>
        <begin position="1"/>
        <end position="34"/>
    </location>
</feature>
<gene>
    <name evidence="4" type="ORF">GCM10010862_22730</name>
</gene>
<dbReference type="InterPro" id="IPR012334">
    <property type="entry name" value="Pectin_lyas_fold"/>
</dbReference>
<proteinExistence type="predicted"/>
<evidence type="ECO:0000259" key="3">
    <source>
        <dbReference type="Pfam" id="PF13229"/>
    </source>
</evidence>
<evidence type="ECO:0000256" key="1">
    <source>
        <dbReference type="SAM" id="SignalP"/>
    </source>
</evidence>
<organism evidence="4 5">
    <name type="scientific">Devosia nitrariae</name>
    <dbReference type="NCBI Taxonomy" id="2071872"/>
    <lineage>
        <taxon>Bacteria</taxon>
        <taxon>Pseudomonadati</taxon>
        <taxon>Pseudomonadota</taxon>
        <taxon>Alphaproteobacteria</taxon>
        <taxon>Hyphomicrobiales</taxon>
        <taxon>Devosiaceae</taxon>
        <taxon>Devosia</taxon>
    </lineage>
</organism>
<dbReference type="SMART" id="SM00710">
    <property type="entry name" value="PbH1"/>
    <property type="match status" value="7"/>
</dbReference>
<sequence length="446" mass="46124">MRNHTRLSSRRQFLAFFGGAMLAAPALHPSALMAQTAVSASEFGLVPDTGLDQSAAFQAAIDAAANQGLPLLLPAGTIRLRDIALSEGLVIQGVRGRSFLAALDEAPIARIAGVGTITLSDIGFDRGSEPFAPDRALLEIESATDIGLYRCSFRNGEGSGVRIHDAQVVIDDCVFARLGDAAIHAMDSRGLTVTGCRIDQCGNAGIRVWRSEIGEDASIIMGNRISDIGWSGGGNGQNGNGVNVFRAGGVIVADNHISDCAFTAVRLNGSRNTQVTGNVCRDCGEVAIFSEFEFSGSVISDNIVDGAAAGISITNLDRGGQLAVCSGNIVRNIAPFSPVNPDVSPYGIYAEAETVISGNAVEGVPGRGIAAGFGPYLRNVVISANMVRGADIGIAVSVVEGAGAVRIQGNLLADILDHPVAGLAWDEVVEPELIANAGRYPNVSVG</sequence>
<dbReference type="NCBIfam" id="TIGR03808">
    <property type="entry name" value="RR_plus_rpt_1"/>
    <property type="match status" value="1"/>
</dbReference>
<reference evidence="5" key="1">
    <citation type="journal article" date="2019" name="Int. J. Syst. Evol. Microbiol.">
        <title>The Global Catalogue of Microorganisms (GCM) 10K type strain sequencing project: providing services to taxonomists for standard genome sequencing and annotation.</title>
        <authorList>
            <consortium name="The Broad Institute Genomics Platform"/>
            <consortium name="The Broad Institute Genome Sequencing Center for Infectious Disease"/>
            <person name="Wu L."/>
            <person name="Ma J."/>
        </authorList>
    </citation>
    <scope>NUCLEOTIDE SEQUENCE [LARGE SCALE GENOMIC DNA]</scope>
    <source>
        <strain evidence="5">NBRC 112416</strain>
    </source>
</reference>
<dbReference type="Proteomes" id="UP001156691">
    <property type="component" value="Unassembled WGS sequence"/>
</dbReference>
<dbReference type="Pfam" id="PF13229">
    <property type="entry name" value="Beta_helix"/>
    <property type="match status" value="1"/>
</dbReference>
<dbReference type="InterPro" id="IPR011050">
    <property type="entry name" value="Pectin_lyase_fold/virulence"/>
</dbReference>
<feature type="chain" id="PRO_5045439490" evidence="1">
    <location>
        <begin position="35"/>
        <end position="446"/>
    </location>
</feature>
<dbReference type="InterPro" id="IPR039448">
    <property type="entry name" value="Beta_helix"/>
</dbReference>
<dbReference type="SUPFAM" id="SSF51126">
    <property type="entry name" value="Pectin lyase-like"/>
    <property type="match status" value="1"/>
</dbReference>
<dbReference type="PROSITE" id="PS51318">
    <property type="entry name" value="TAT"/>
    <property type="match status" value="1"/>
</dbReference>
<dbReference type="Pfam" id="PF05048">
    <property type="entry name" value="NosD"/>
    <property type="match status" value="1"/>
</dbReference>
<protein>
    <submittedName>
        <fullName evidence="4">Tat protein</fullName>
    </submittedName>
</protein>